<organism evidence="2 3">
    <name type="scientific">Baudoinia panamericana (strain UAMH 10762)</name>
    <name type="common">Angels' share fungus</name>
    <name type="synonym">Baudoinia compniacensis (strain UAMH 10762)</name>
    <dbReference type="NCBI Taxonomy" id="717646"/>
    <lineage>
        <taxon>Eukaryota</taxon>
        <taxon>Fungi</taxon>
        <taxon>Dikarya</taxon>
        <taxon>Ascomycota</taxon>
        <taxon>Pezizomycotina</taxon>
        <taxon>Dothideomycetes</taxon>
        <taxon>Dothideomycetidae</taxon>
        <taxon>Mycosphaerellales</taxon>
        <taxon>Teratosphaeriaceae</taxon>
        <taxon>Baudoinia</taxon>
    </lineage>
</organism>
<dbReference type="KEGG" id="bcom:BAUCODRAFT_25251"/>
<evidence type="ECO:0000313" key="2">
    <source>
        <dbReference type="EMBL" id="EMC95150.1"/>
    </source>
</evidence>
<name>M2N8J2_BAUPA</name>
<evidence type="ECO:0000313" key="3">
    <source>
        <dbReference type="Proteomes" id="UP000011761"/>
    </source>
</evidence>
<dbReference type="GeneID" id="19110280"/>
<keyword evidence="3" id="KW-1185">Reference proteome</keyword>
<dbReference type="EMBL" id="KB445557">
    <property type="protein sequence ID" value="EMC95150.1"/>
    <property type="molecule type" value="Genomic_DNA"/>
</dbReference>
<dbReference type="AlphaFoldDB" id="M2N8J2"/>
<feature type="region of interest" description="Disordered" evidence="1">
    <location>
        <begin position="1"/>
        <end position="47"/>
    </location>
</feature>
<dbReference type="HOGENOM" id="CLU_715677_0_0_1"/>
<feature type="compositionally biased region" description="Polar residues" evidence="1">
    <location>
        <begin position="1"/>
        <end position="18"/>
    </location>
</feature>
<protein>
    <submittedName>
        <fullName evidence="2">Uncharacterized protein</fullName>
    </submittedName>
</protein>
<feature type="compositionally biased region" description="Basic and acidic residues" evidence="1">
    <location>
        <begin position="214"/>
        <end position="223"/>
    </location>
</feature>
<proteinExistence type="predicted"/>
<feature type="compositionally biased region" description="Polar residues" evidence="1">
    <location>
        <begin position="363"/>
        <end position="377"/>
    </location>
</feature>
<dbReference type="Proteomes" id="UP000011761">
    <property type="component" value="Unassembled WGS sequence"/>
</dbReference>
<reference evidence="2 3" key="1">
    <citation type="journal article" date="2012" name="PLoS Pathog.">
        <title>Diverse lifestyles and strategies of plant pathogenesis encoded in the genomes of eighteen Dothideomycetes fungi.</title>
        <authorList>
            <person name="Ohm R.A."/>
            <person name="Feau N."/>
            <person name="Henrissat B."/>
            <person name="Schoch C.L."/>
            <person name="Horwitz B.A."/>
            <person name="Barry K.W."/>
            <person name="Condon B.J."/>
            <person name="Copeland A.C."/>
            <person name="Dhillon B."/>
            <person name="Glaser F."/>
            <person name="Hesse C.N."/>
            <person name="Kosti I."/>
            <person name="LaButti K."/>
            <person name="Lindquist E.A."/>
            <person name="Lucas S."/>
            <person name="Salamov A.A."/>
            <person name="Bradshaw R.E."/>
            <person name="Ciuffetti L."/>
            <person name="Hamelin R.C."/>
            <person name="Kema G.H.J."/>
            <person name="Lawrence C."/>
            <person name="Scott J.A."/>
            <person name="Spatafora J.W."/>
            <person name="Turgeon B.G."/>
            <person name="de Wit P.J.G.M."/>
            <person name="Zhong S."/>
            <person name="Goodwin S.B."/>
            <person name="Grigoriev I.V."/>
        </authorList>
    </citation>
    <scope>NUCLEOTIDE SEQUENCE [LARGE SCALE GENOMIC DNA]</scope>
    <source>
        <strain evidence="2 3">UAMH 10762</strain>
    </source>
</reference>
<gene>
    <name evidence="2" type="ORF">BAUCODRAFT_25251</name>
</gene>
<accession>M2N8J2</accession>
<evidence type="ECO:0000256" key="1">
    <source>
        <dbReference type="SAM" id="MobiDB-lite"/>
    </source>
</evidence>
<feature type="compositionally biased region" description="Basic and acidic residues" evidence="1">
    <location>
        <begin position="170"/>
        <end position="179"/>
    </location>
</feature>
<feature type="region of interest" description="Disordered" evidence="1">
    <location>
        <begin position="165"/>
        <end position="249"/>
    </location>
</feature>
<feature type="region of interest" description="Disordered" evidence="1">
    <location>
        <begin position="363"/>
        <end position="386"/>
    </location>
</feature>
<feature type="region of interest" description="Disordered" evidence="1">
    <location>
        <begin position="280"/>
        <end position="324"/>
    </location>
</feature>
<sequence>MPPSANRRNGSRFYTQQVPMPKHEKFPSQHCQLASGNGRLPSTPASESGWQFAQLGRNSRTPALQEATHLEVIQYAGGTSPESKQSRSENPNERHRLAAAAIRHLLRDAKPSRKPHIQKQLAIRFACRLRLRGLVMPSLVMNGTQSGATRLAVDIWQNLTYRRQPALDRNPGRPVREPRPSGYSPETAGRLRDMRRNPNVADNAGGARYSGCGGRRDSGRRVGEGPGDISWSGKGGACDAGKHGGEGSGHGWHGVDGRCGSGAGLGGIGGYGGDGGYDTGGHGLHGPDQNFGGGGGHGIGRPSFDPDQSAHHQAPLAHHNRAQATATPQQPVFYYQETNSPTINIGPQVQYAPQCTDSLSFQPDFSDSHQHMPQSILSMHDSAPRY</sequence>
<dbReference type="RefSeq" id="XP_007677349.1">
    <property type="nucleotide sequence ID" value="XM_007679159.1"/>
</dbReference>